<keyword evidence="3" id="KW-1185">Reference proteome</keyword>
<dbReference type="OrthoDB" id="3039972at2759"/>
<keyword evidence="1" id="KW-1133">Transmembrane helix</keyword>
<gene>
    <name evidence="2" type="ORF">MVEN_00284900</name>
</gene>
<protein>
    <submittedName>
        <fullName evidence="2">Uncharacterized protein</fullName>
    </submittedName>
</protein>
<keyword evidence="1" id="KW-0472">Membrane</keyword>
<name>A0A8H7DCP4_9AGAR</name>
<feature type="transmembrane region" description="Helical" evidence="1">
    <location>
        <begin position="103"/>
        <end position="124"/>
    </location>
</feature>
<dbReference type="PROSITE" id="PS51257">
    <property type="entry name" value="PROKAR_LIPOPROTEIN"/>
    <property type="match status" value="1"/>
</dbReference>
<evidence type="ECO:0000256" key="1">
    <source>
        <dbReference type="SAM" id="Phobius"/>
    </source>
</evidence>
<keyword evidence="1" id="KW-0812">Transmembrane</keyword>
<feature type="transmembrane region" description="Helical" evidence="1">
    <location>
        <begin position="136"/>
        <end position="160"/>
    </location>
</feature>
<feature type="transmembrane region" description="Helical" evidence="1">
    <location>
        <begin position="13"/>
        <end position="36"/>
    </location>
</feature>
<evidence type="ECO:0000313" key="2">
    <source>
        <dbReference type="EMBL" id="KAF7369550.1"/>
    </source>
</evidence>
<dbReference type="EMBL" id="JACAZI010000002">
    <property type="protein sequence ID" value="KAF7369550.1"/>
    <property type="molecule type" value="Genomic_DNA"/>
</dbReference>
<reference evidence="2" key="1">
    <citation type="submission" date="2020-05" db="EMBL/GenBank/DDBJ databases">
        <title>Mycena genomes resolve the evolution of fungal bioluminescence.</title>
        <authorList>
            <person name="Tsai I.J."/>
        </authorList>
    </citation>
    <scope>NUCLEOTIDE SEQUENCE</scope>
    <source>
        <strain evidence="2">CCC161011</strain>
    </source>
</reference>
<sequence>MINRQEVDWSQQLFLYSVATEWFLYGIHVVLFYSCVKTLGHCRVRHKVALYLAISAIFLLCTVHGALQLVNAGELLTVLERDAGVNKGSTVVTNALMKRRNQINIVMGAIYVTSNLIADGIFIYRCYCIWDFRYRIIAAPIILLIATGCLGYTSVIASALDGFFRIPFC</sequence>
<comment type="caution">
    <text evidence="2">The sequence shown here is derived from an EMBL/GenBank/DDBJ whole genome shotgun (WGS) entry which is preliminary data.</text>
</comment>
<dbReference type="Proteomes" id="UP000620124">
    <property type="component" value="Unassembled WGS sequence"/>
</dbReference>
<feature type="transmembrane region" description="Helical" evidence="1">
    <location>
        <begin position="48"/>
        <end position="67"/>
    </location>
</feature>
<accession>A0A8H7DCP4</accession>
<organism evidence="2 3">
    <name type="scientific">Mycena venus</name>
    <dbReference type="NCBI Taxonomy" id="2733690"/>
    <lineage>
        <taxon>Eukaryota</taxon>
        <taxon>Fungi</taxon>
        <taxon>Dikarya</taxon>
        <taxon>Basidiomycota</taxon>
        <taxon>Agaricomycotina</taxon>
        <taxon>Agaricomycetes</taxon>
        <taxon>Agaricomycetidae</taxon>
        <taxon>Agaricales</taxon>
        <taxon>Marasmiineae</taxon>
        <taxon>Mycenaceae</taxon>
        <taxon>Mycena</taxon>
    </lineage>
</organism>
<proteinExistence type="predicted"/>
<dbReference type="AlphaFoldDB" id="A0A8H7DCP4"/>
<evidence type="ECO:0000313" key="3">
    <source>
        <dbReference type="Proteomes" id="UP000620124"/>
    </source>
</evidence>